<keyword evidence="3" id="KW-0804">Transcription</keyword>
<sequence>MEMSLSLYIAAILKIMKNNTYPGVIICSINETILTFNDGNKITIAPGNLIFVDPRQLTITHYGELENVALITQKTISLLVSALNSDSLIHSYKAHNSPFIIRKCPDIAIFKYAANLSHKSDLSCAEKLRKRSLMLALMSLFLDDQNFIPLLMRILHPDITTRVCAVINSNIANDWSLTLIASELLMSPSLLKKKLQAEQTTYSQLLTECRMQQALKLLRCDDYAVKKTAILCGYKSVSYFIAVFRKHFGITPTEYQDKRQHHHDLNATKRVMTLPGNRAINDTLRSRWC</sequence>
<dbReference type="GO" id="GO:0003700">
    <property type="term" value="F:DNA-binding transcription factor activity"/>
    <property type="evidence" value="ECO:0007669"/>
    <property type="project" value="InterPro"/>
</dbReference>
<keyword evidence="1" id="KW-0805">Transcription regulation</keyword>
<dbReference type="Proteomes" id="UP000510927">
    <property type="component" value="Chromosome"/>
</dbReference>
<dbReference type="SUPFAM" id="SSF46689">
    <property type="entry name" value="Homeodomain-like"/>
    <property type="match status" value="1"/>
</dbReference>
<dbReference type="PRINTS" id="PR00032">
    <property type="entry name" value="HTHARAC"/>
</dbReference>
<reference evidence="4 5" key="1">
    <citation type="submission" date="2020-06" db="EMBL/GenBank/DDBJ databases">
        <title>REHAB project genomes.</title>
        <authorList>
            <person name="Shaw L.P."/>
        </authorList>
    </citation>
    <scope>NUCLEOTIDE SEQUENCE [LARGE SCALE GENOMIC DNA]</scope>
    <source>
        <strain evidence="4 5">RHB28-C13</strain>
    </source>
</reference>
<accession>A0A7W3HZN9</accession>
<gene>
    <name evidence="4" type="ORF">HVY52_19120</name>
</gene>
<dbReference type="OMA" id="NIANDWS"/>
<dbReference type="GeneID" id="75060339"/>
<dbReference type="GO" id="GO:0005829">
    <property type="term" value="C:cytosol"/>
    <property type="evidence" value="ECO:0007669"/>
    <property type="project" value="TreeGrafter"/>
</dbReference>
<evidence type="ECO:0000256" key="2">
    <source>
        <dbReference type="ARBA" id="ARBA00023125"/>
    </source>
</evidence>
<dbReference type="InterPro" id="IPR020449">
    <property type="entry name" value="Tscrpt_reg_AraC-type_HTH"/>
</dbReference>
<dbReference type="SMART" id="SM00342">
    <property type="entry name" value="HTH_ARAC"/>
    <property type="match status" value="1"/>
</dbReference>
<dbReference type="PANTHER" id="PTHR47894">
    <property type="entry name" value="HTH-TYPE TRANSCRIPTIONAL REGULATOR GADX"/>
    <property type="match status" value="1"/>
</dbReference>
<dbReference type="PROSITE" id="PS01124">
    <property type="entry name" value="HTH_ARAC_FAMILY_2"/>
    <property type="match status" value="1"/>
</dbReference>
<dbReference type="PROSITE" id="PS00041">
    <property type="entry name" value="HTH_ARAC_FAMILY_1"/>
    <property type="match status" value="1"/>
</dbReference>
<dbReference type="InterPro" id="IPR009057">
    <property type="entry name" value="Homeodomain-like_sf"/>
</dbReference>
<dbReference type="RefSeq" id="WP_002431345.1">
    <property type="nucleotide sequence ID" value="NZ_AP028822.1"/>
</dbReference>
<evidence type="ECO:0000313" key="5">
    <source>
        <dbReference type="Proteomes" id="UP000510927"/>
    </source>
</evidence>
<organism evidence="4 5">
    <name type="scientific">Escherichia fergusonii</name>
    <dbReference type="NCBI Taxonomy" id="564"/>
    <lineage>
        <taxon>Bacteria</taxon>
        <taxon>Pseudomonadati</taxon>
        <taxon>Pseudomonadota</taxon>
        <taxon>Gammaproteobacteria</taxon>
        <taxon>Enterobacterales</taxon>
        <taxon>Enterobacteriaceae</taxon>
        <taxon>Escherichia</taxon>
    </lineage>
</organism>
<evidence type="ECO:0000313" key="4">
    <source>
        <dbReference type="EMBL" id="QLN01797.1"/>
    </source>
</evidence>
<name>A0A7W3HZN9_ESCFE</name>
<dbReference type="PANTHER" id="PTHR47894:SF4">
    <property type="entry name" value="HTH-TYPE TRANSCRIPTIONAL REGULATOR GADX"/>
    <property type="match status" value="1"/>
</dbReference>
<dbReference type="GO" id="GO:0000976">
    <property type="term" value="F:transcription cis-regulatory region binding"/>
    <property type="evidence" value="ECO:0007669"/>
    <property type="project" value="TreeGrafter"/>
</dbReference>
<dbReference type="InterPro" id="IPR018062">
    <property type="entry name" value="HTH_AraC-typ_CS"/>
</dbReference>
<dbReference type="EMBL" id="CP055675">
    <property type="protein sequence ID" value="QLN01797.1"/>
    <property type="molecule type" value="Genomic_DNA"/>
</dbReference>
<evidence type="ECO:0000256" key="1">
    <source>
        <dbReference type="ARBA" id="ARBA00023015"/>
    </source>
</evidence>
<protein>
    <submittedName>
        <fullName evidence="4">AraC family transcriptional regulator</fullName>
    </submittedName>
</protein>
<proteinExistence type="predicted"/>
<evidence type="ECO:0000256" key="3">
    <source>
        <dbReference type="ARBA" id="ARBA00023163"/>
    </source>
</evidence>
<dbReference type="Pfam" id="PF12833">
    <property type="entry name" value="HTH_18"/>
    <property type="match status" value="1"/>
</dbReference>
<dbReference type="AlphaFoldDB" id="A0A7W3HZN9"/>
<dbReference type="Gene3D" id="1.10.10.60">
    <property type="entry name" value="Homeodomain-like"/>
    <property type="match status" value="1"/>
</dbReference>
<dbReference type="InterPro" id="IPR018060">
    <property type="entry name" value="HTH_AraC"/>
</dbReference>
<keyword evidence="2" id="KW-0238">DNA-binding</keyword>